<dbReference type="AlphaFoldDB" id="A0AAJ6IDQ5"/>
<feature type="domain" description="Endonuclease GajA/Old nuclease/RecF-like AAA" evidence="1">
    <location>
        <begin position="16"/>
        <end position="63"/>
    </location>
</feature>
<organism evidence="2 3">
    <name type="scientific">Acinetobacter johnsonii</name>
    <dbReference type="NCBI Taxonomy" id="40214"/>
    <lineage>
        <taxon>Bacteria</taxon>
        <taxon>Pseudomonadati</taxon>
        <taxon>Pseudomonadota</taxon>
        <taxon>Gammaproteobacteria</taxon>
        <taxon>Moraxellales</taxon>
        <taxon>Moraxellaceae</taxon>
        <taxon>Acinetobacter</taxon>
    </lineage>
</organism>
<dbReference type="EMBL" id="CP121776">
    <property type="protein sequence ID" value="WMG18170.1"/>
    <property type="molecule type" value="Genomic_DNA"/>
</dbReference>
<accession>A0AAJ6IDQ5</accession>
<evidence type="ECO:0000313" key="3">
    <source>
        <dbReference type="Proteomes" id="UP001244586"/>
    </source>
</evidence>
<dbReference type="Pfam" id="PF13175">
    <property type="entry name" value="AAA_15"/>
    <property type="match status" value="1"/>
</dbReference>
<sequence length="82" mass="9465">MYILKEFNVDDMWGEKDAKINFNDDVNFLIGENSSGKTTIIYLLASLLNLDEDKIRKFDFNNCKLVLQGFVAQRLEMQSAPN</sequence>
<dbReference type="InterPro" id="IPR027417">
    <property type="entry name" value="P-loop_NTPase"/>
</dbReference>
<reference evidence="2 3" key="1">
    <citation type="submission" date="2023-04" db="EMBL/GenBank/DDBJ databases">
        <title>Acinetobacter johnsonii isolate AYTCM encoding NDM-1, OXA-58 and PER-1.</title>
        <authorList>
            <person name="Tian C."/>
            <person name="Wang S."/>
            <person name="Fan X."/>
            <person name="Xia D."/>
        </authorList>
    </citation>
    <scope>NUCLEOTIDE SEQUENCE [LARGE SCALE GENOMIC DNA]</scope>
    <source>
        <strain evidence="2 3">AYTCM</strain>
    </source>
</reference>
<dbReference type="Proteomes" id="UP001244586">
    <property type="component" value="Chromosome"/>
</dbReference>
<evidence type="ECO:0000259" key="1">
    <source>
        <dbReference type="Pfam" id="PF13175"/>
    </source>
</evidence>
<dbReference type="Gene3D" id="3.40.50.300">
    <property type="entry name" value="P-loop containing nucleotide triphosphate hydrolases"/>
    <property type="match status" value="1"/>
</dbReference>
<dbReference type="RefSeq" id="WP_058951720.1">
    <property type="nucleotide sequence ID" value="NZ_CP121776.1"/>
</dbReference>
<proteinExistence type="predicted"/>
<evidence type="ECO:0000313" key="2">
    <source>
        <dbReference type="EMBL" id="WMG18170.1"/>
    </source>
</evidence>
<dbReference type="SUPFAM" id="SSF52540">
    <property type="entry name" value="P-loop containing nucleoside triphosphate hydrolases"/>
    <property type="match status" value="1"/>
</dbReference>
<keyword evidence="3" id="KW-1185">Reference proteome</keyword>
<name>A0AAJ6IDQ5_ACIJO</name>
<gene>
    <name evidence="2" type="ORF">QBJ73_00595</name>
</gene>
<dbReference type="InterPro" id="IPR041685">
    <property type="entry name" value="AAA_GajA/Old/RecF-like"/>
</dbReference>
<protein>
    <submittedName>
        <fullName evidence="2">AAA family ATPase</fullName>
    </submittedName>
</protein>